<name>A0A7S4B2E9_CHRCT</name>
<reference evidence="1" key="1">
    <citation type="submission" date="2021-01" db="EMBL/GenBank/DDBJ databases">
        <authorList>
            <person name="Corre E."/>
            <person name="Pelletier E."/>
            <person name="Niang G."/>
            <person name="Scheremetjew M."/>
            <person name="Finn R."/>
            <person name="Kale V."/>
            <person name="Holt S."/>
            <person name="Cochrane G."/>
            <person name="Meng A."/>
            <person name="Brown T."/>
            <person name="Cohen L."/>
        </authorList>
    </citation>
    <scope>NUCLEOTIDE SEQUENCE</scope>
    <source>
        <strain evidence="1">CCMP645</strain>
    </source>
</reference>
<sequence length="197" mass="20545">MSRAAASNASKAAQKEMLKEKAAQREAALAMGLTKDMQKAISADTLLCTVCGASQLGPDTQCTCKGGRTRPPEGYDATVQLLAAAKARHAANVKAKMGASAAKQASVQAAKAKKREAKDTDGLAELDLSTIDYCEVEFLPGAKLGMSIEKNAVSAVADAAGGQAAALGVKVDLWRINFPPPLVFRQHALAQAHHVEM</sequence>
<evidence type="ECO:0000313" key="1">
    <source>
        <dbReference type="EMBL" id="CAE0751645.1"/>
    </source>
</evidence>
<proteinExistence type="predicted"/>
<dbReference type="EMBL" id="HBIZ01007397">
    <property type="protein sequence ID" value="CAE0751645.1"/>
    <property type="molecule type" value="Transcribed_RNA"/>
</dbReference>
<organism evidence="1">
    <name type="scientific">Chrysotila carterae</name>
    <name type="common">Marine alga</name>
    <name type="synonym">Syracosphaera carterae</name>
    <dbReference type="NCBI Taxonomy" id="13221"/>
    <lineage>
        <taxon>Eukaryota</taxon>
        <taxon>Haptista</taxon>
        <taxon>Haptophyta</taxon>
        <taxon>Prymnesiophyceae</taxon>
        <taxon>Isochrysidales</taxon>
        <taxon>Isochrysidaceae</taxon>
        <taxon>Chrysotila</taxon>
    </lineage>
</organism>
<gene>
    <name evidence="1" type="ORF">PCAR00345_LOCUS4230</name>
</gene>
<dbReference type="AlphaFoldDB" id="A0A7S4B2E9"/>
<accession>A0A7S4B2E9</accession>
<protein>
    <submittedName>
        <fullName evidence="1">Uncharacterized protein</fullName>
    </submittedName>
</protein>